<organism evidence="2 3">
    <name type="scientific">Paraphoma chrysanthemicola</name>
    <dbReference type="NCBI Taxonomy" id="798071"/>
    <lineage>
        <taxon>Eukaryota</taxon>
        <taxon>Fungi</taxon>
        <taxon>Dikarya</taxon>
        <taxon>Ascomycota</taxon>
        <taxon>Pezizomycotina</taxon>
        <taxon>Dothideomycetes</taxon>
        <taxon>Pleosporomycetidae</taxon>
        <taxon>Pleosporales</taxon>
        <taxon>Pleosporineae</taxon>
        <taxon>Phaeosphaeriaceae</taxon>
        <taxon>Paraphoma</taxon>
    </lineage>
</organism>
<feature type="signal peptide" evidence="1">
    <location>
        <begin position="1"/>
        <end position="15"/>
    </location>
</feature>
<dbReference type="OrthoDB" id="3638982at2759"/>
<dbReference type="Proteomes" id="UP000813461">
    <property type="component" value="Unassembled WGS sequence"/>
</dbReference>
<dbReference type="AlphaFoldDB" id="A0A8K0RE32"/>
<comment type="caution">
    <text evidence="2">The sequence shown here is derived from an EMBL/GenBank/DDBJ whole genome shotgun (WGS) entry which is preliminary data.</text>
</comment>
<feature type="chain" id="PRO_5035419745" evidence="1">
    <location>
        <begin position="16"/>
        <end position="177"/>
    </location>
</feature>
<evidence type="ECO:0000313" key="3">
    <source>
        <dbReference type="Proteomes" id="UP000813461"/>
    </source>
</evidence>
<proteinExistence type="predicted"/>
<name>A0A8K0RE32_9PLEO</name>
<keyword evidence="3" id="KW-1185">Reference proteome</keyword>
<evidence type="ECO:0000313" key="2">
    <source>
        <dbReference type="EMBL" id="KAH7092114.1"/>
    </source>
</evidence>
<gene>
    <name evidence="2" type="ORF">FB567DRAFT_231124</name>
</gene>
<protein>
    <submittedName>
        <fullName evidence="2">Uncharacterized protein</fullName>
    </submittedName>
</protein>
<dbReference type="EMBL" id="JAGMVJ010000003">
    <property type="protein sequence ID" value="KAH7092114.1"/>
    <property type="molecule type" value="Genomic_DNA"/>
</dbReference>
<keyword evidence="1" id="KW-0732">Signal</keyword>
<accession>A0A8K0RE32</accession>
<reference evidence="2" key="1">
    <citation type="journal article" date="2021" name="Nat. Commun.">
        <title>Genetic determinants of endophytism in the Arabidopsis root mycobiome.</title>
        <authorList>
            <person name="Mesny F."/>
            <person name="Miyauchi S."/>
            <person name="Thiergart T."/>
            <person name="Pickel B."/>
            <person name="Atanasova L."/>
            <person name="Karlsson M."/>
            <person name="Huettel B."/>
            <person name="Barry K.W."/>
            <person name="Haridas S."/>
            <person name="Chen C."/>
            <person name="Bauer D."/>
            <person name="Andreopoulos W."/>
            <person name="Pangilinan J."/>
            <person name="LaButti K."/>
            <person name="Riley R."/>
            <person name="Lipzen A."/>
            <person name="Clum A."/>
            <person name="Drula E."/>
            <person name="Henrissat B."/>
            <person name="Kohler A."/>
            <person name="Grigoriev I.V."/>
            <person name="Martin F.M."/>
            <person name="Hacquard S."/>
        </authorList>
    </citation>
    <scope>NUCLEOTIDE SEQUENCE</scope>
    <source>
        <strain evidence="2">MPI-SDFR-AT-0120</strain>
    </source>
</reference>
<evidence type="ECO:0000256" key="1">
    <source>
        <dbReference type="SAM" id="SignalP"/>
    </source>
</evidence>
<sequence>MKSFVLALLVASVLGAPTQQPSCTQEAAAAPAADCAQVQGQLEKGIQANLDIQAQELKGVEALQGLLSCGSAGGNATGSASNSFAFQAAQKEVLNIQAQGITIRAENQKLAGEISSPAADGLAVVAQAQVLEMSQVQSLKGTAADEATLQKLVQEVMDGTMQNQKNLAAAKGQACAK</sequence>